<accession>A0A6J2TFI2</accession>
<feature type="compositionally biased region" description="Polar residues" evidence="1">
    <location>
        <begin position="30"/>
        <end position="46"/>
    </location>
</feature>
<name>A0A6J2TFI2_DROLE</name>
<evidence type="ECO:0000256" key="1">
    <source>
        <dbReference type="SAM" id="MobiDB-lite"/>
    </source>
</evidence>
<dbReference type="Proteomes" id="UP000504634">
    <property type="component" value="Unplaced"/>
</dbReference>
<dbReference type="RefSeq" id="XP_030374759.1">
    <property type="nucleotide sequence ID" value="XM_030518899.1"/>
</dbReference>
<dbReference type="AlphaFoldDB" id="A0A6J2TFI2"/>
<feature type="region of interest" description="Disordered" evidence="1">
    <location>
        <begin position="23"/>
        <end position="74"/>
    </location>
</feature>
<sequence>MLDFLNKDHIKYDFVDIKQESVETEVPQDSIATQSSSETEEIVQNVSEPPTPTESEPKKRKAEATDEETEENSNMFQRVMKRLTLNSIQEQLDSDEAVGLLVTQDLKKLDEDLKAEAVPEIVGIMMEYRKKQLKRRNR</sequence>
<evidence type="ECO:0000313" key="2">
    <source>
        <dbReference type="Proteomes" id="UP000504634"/>
    </source>
</evidence>
<proteinExistence type="predicted"/>
<dbReference type="GeneID" id="115624272"/>
<evidence type="ECO:0000313" key="3">
    <source>
        <dbReference type="RefSeq" id="XP_030374759.1"/>
    </source>
</evidence>
<organism evidence="2 3">
    <name type="scientific">Drosophila lebanonensis</name>
    <name type="common">Fruit fly</name>
    <name type="synonym">Scaptodrosophila lebanonensis</name>
    <dbReference type="NCBI Taxonomy" id="7225"/>
    <lineage>
        <taxon>Eukaryota</taxon>
        <taxon>Metazoa</taxon>
        <taxon>Ecdysozoa</taxon>
        <taxon>Arthropoda</taxon>
        <taxon>Hexapoda</taxon>
        <taxon>Insecta</taxon>
        <taxon>Pterygota</taxon>
        <taxon>Neoptera</taxon>
        <taxon>Endopterygota</taxon>
        <taxon>Diptera</taxon>
        <taxon>Brachycera</taxon>
        <taxon>Muscomorpha</taxon>
        <taxon>Ephydroidea</taxon>
        <taxon>Drosophilidae</taxon>
        <taxon>Scaptodrosophila</taxon>
    </lineage>
</organism>
<protein>
    <submittedName>
        <fullName evidence="3">Uncharacterized protein LOC115624272</fullName>
    </submittedName>
</protein>
<gene>
    <name evidence="3" type="primary">LOC115624272</name>
</gene>
<reference evidence="3" key="1">
    <citation type="submission" date="2025-08" db="UniProtKB">
        <authorList>
            <consortium name="RefSeq"/>
        </authorList>
    </citation>
    <scope>IDENTIFICATION</scope>
    <source>
        <strain evidence="3">11010-0011.00</strain>
        <tissue evidence="3">Whole body</tissue>
    </source>
</reference>
<keyword evidence="2" id="KW-1185">Reference proteome</keyword>